<dbReference type="AlphaFoldDB" id="A0A8H5CQD7"/>
<evidence type="ECO:0000313" key="2">
    <source>
        <dbReference type="Proteomes" id="UP000559256"/>
    </source>
</evidence>
<gene>
    <name evidence="1" type="ORF">D9758_011452</name>
</gene>
<keyword evidence="2" id="KW-1185">Reference proteome</keyword>
<evidence type="ECO:0000313" key="1">
    <source>
        <dbReference type="EMBL" id="KAF5345930.1"/>
    </source>
</evidence>
<dbReference type="Proteomes" id="UP000559256">
    <property type="component" value="Unassembled WGS sequence"/>
</dbReference>
<proteinExistence type="predicted"/>
<protein>
    <submittedName>
        <fullName evidence="1">Uncharacterized protein</fullName>
    </submittedName>
</protein>
<dbReference type="EMBL" id="JAACJM010000107">
    <property type="protein sequence ID" value="KAF5345930.1"/>
    <property type="molecule type" value="Genomic_DNA"/>
</dbReference>
<comment type="caution">
    <text evidence="1">The sequence shown here is derived from an EMBL/GenBank/DDBJ whole genome shotgun (WGS) entry which is preliminary data.</text>
</comment>
<sequence>MRDWFNDGRKGKGSYHCRQARRNRPGLAGVYNVDSHWLPLSTHPLFQSFILSQPSTLIYMATPTEKNLTARLQPQLPASNIEFILSPDRTQFIRRVSGRERMSACSTAYSCGDMHMYASVHLTFNQPVSQQELQVYARAAWMKLRYQAPWIAYRCSTLEHDPQPNSWYYSYDVIGPKSKWTPNGLKVLEAWGNQTIIFRPELFTFEEWQDEIREVYWLPGDSHFGMELHACRGVNDKNWFFHLAAPHLTTDARGLMSVSDMFYKLLAKEMQDSKKAGYVSYQNLRWGEEVSRLAPAPSALVPDVGEDIVMNPDPSTKLQFNRQPFKSQTIPSSPEVKKQTARGQTVMNKVVLSRSETQAIALACSKVKCTLTTLVNSILILADVERTLSTLYADARVQDHRSQSQSLSTLVEENWQKSEVWLLPANPVDMRHFVHPRVQALHGSTTSGGLINLMVPSYHSMDAIRKCLSFDSEGKAHRSWYENPASFWDFMVKDTQACLKFGTKQPPHAYHKSVAVAESIAPMMGTPAAESFPKPIGFISTSIGPMERLGIYRDFSLVAQQSKIGTDSEPPFLMQDIAIGGRGHNVTLTVAIVWEFNGSLVLSIVSSKKNQTAEGWAIFNQSVRGAIKQIVTRGVGKEERAVL</sequence>
<dbReference type="OrthoDB" id="3252971at2759"/>
<accession>A0A8H5CQD7</accession>
<name>A0A8H5CQD7_9AGAR</name>
<organism evidence="1 2">
    <name type="scientific">Tetrapyrgos nigripes</name>
    <dbReference type="NCBI Taxonomy" id="182062"/>
    <lineage>
        <taxon>Eukaryota</taxon>
        <taxon>Fungi</taxon>
        <taxon>Dikarya</taxon>
        <taxon>Basidiomycota</taxon>
        <taxon>Agaricomycotina</taxon>
        <taxon>Agaricomycetes</taxon>
        <taxon>Agaricomycetidae</taxon>
        <taxon>Agaricales</taxon>
        <taxon>Marasmiineae</taxon>
        <taxon>Marasmiaceae</taxon>
        <taxon>Tetrapyrgos</taxon>
    </lineage>
</organism>
<reference evidence="1 2" key="1">
    <citation type="journal article" date="2020" name="ISME J.">
        <title>Uncovering the hidden diversity of litter-decomposition mechanisms in mushroom-forming fungi.</title>
        <authorList>
            <person name="Floudas D."/>
            <person name="Bentzer J."/>
            <person name="Ahren D."/>
            <person name="Johansson T."/>
            <person name="Persson P."/>
            <person name="Tunlid A."/>
        </authorList>
    </citation>
    <scope>NUCLEOTIDE SEQUENCE [LARGE SCALE GENOMIC DNA]</scope>
    <source>
        <strain evidence="1 2">CBS 291.85</strain>
    </source>
</reference>
<dbReference type="Gene3D" id="3.30.559.10">
    <property type="entry name" value="Chloramphenicol acetyltransferase-like domain"/>
    <property type="match status" value="1"/>
</dbReference>
<dbReference type="InterPro" id="IPR023213">
    <property type="entry name" value="CAT-like_dom_sf"/>
</dbReference>